<dbReference type="Pfam" id="PF00250">
    <property type="entry name" value="Forkhead"/>
    <property type="match status" value="1"/>
</dbReference>
<feature type="compositionally biased region" description="Acidic residues" evidence="7">
    <location>
        <begin position="303"/>
        <end position="312"/>
    </location>
</feature>
<dbReference type="InterPro" id="IPR028094">
    <property type="entry name" value="RTC4_C"/>
</dbReference>
<feature type="compositionally biased region" description="Basic and acidic residues" evidence="7">
    <location>
        <begin position="1506"/>
        <end position="1543"/>
    </location>
</feature>
<keyword evidence="3 6" id="KW-0238">DNA-binding</keyword>
<feature type="region of interest" description="Disordered" evidence="7">
    <location>
        <begin position="1847"/>
        <end position="1908"/>
    </location>
</feature>
<keyword evidence="4" id="KW-0804">Transcription</keyword>
<keyword evidence="11" id="KW-1185">Reference proteome</keyword>
<evidence type="ECO:0000256" key="3">
    <source>
        <dbReference type="ARBA" id="ARBA00023125"/>
    </source>
</evidence>
<feature type="region of interest" description="Disordered" evidence="7">
    <location>
        <begin position="1"/>
        <end position="335"/>
    </location>
</feature>
<feature type="compositionally biased region" description="Low complexity" evidence="7">
    <location>
        <begin position="1686"/>
        <end position="1699"/>
    </location>
</feature>
<feature type="compositionally biased region" description="Pro residues" evidence="7">
    <location>
        <begin position="163"/>
        <end position="176"/>
    </location>
</feature>
<dbReference type="InterPro" id="IPR036388">
    <property type="entry name" value="WH-like_DNA-bd_sf"/>
</dbReference>
<dbReference type="InterPro" id="IPR030456">
    <property type="entry name" value="TF_fork_head_CS_2"/>
</dbReference>
<dbReference type="GO" id="GO:0000978">
    <property type="term" value="F:RNA polymerase II cis-regulatory region sequence-specific DNA binding"/>
    <property type="evidence" value="ECO:0007669"/>
    <property type="project" value="TreeGrafter"/>
</dbReference>
<dbReference type="SMART" id="SM00339">
    <property type="entry name" value="FH"/>
    <property type="match status" value="1"/>
</dbReference>
<feature type="compositionally biased region" description="Acidic residues" evidence="7">
    <location>
        <begin position="1324"/>
        <end position="1342"/>
    </location>
</feature>
<comment type="caution">
    <text evidence="10">The sequence shown here is derived from an EMBL/GenBank/DDBJ whole genome shotgun (WGS) entry which is preliminary data.</text>
</comment>
<dbReference type="Pfam" id="PF14474">
    <property type="entry name" value="RTC4"/>
    <property type="match status" value="1"/>
</dbReference>
<dbReference type="PROSITE" id="PS00658">
    <property type="entry name" value="FORK_HEAD_2"/>
    <property type="match status" value="1"/>
</dbReference>
<dbReference type="InterPro" id="IPR008984">
    <property type="entry name" value="SMAD_FHA_dom_sf"/>
</dbReference>
<feature type="compositionally biased region" description="Low complexity" evidence="7">
    <location>
        <begin position="2076"/>
        <end position="2095"/>
    </location>
</feature>
<sequence length="2321" mass="245545">MVMELFYAESGSPVRPEFQARRGVTADMRAEYAAGLRSSQGEGSSSRTQSKPKPGSGNGARLPGQSRDALSKLVPLHPSVNGRSTAPAGRATASPYFSGSSTIVPPKRFTGIPSSLHRSSNDTGPSSAQPTNKANASGSGSSGQSSRSQRPPPLTFGRSSTPDPSPPLTSPTPSTPATPESNIAFAKRMQLTGDDEDDDDLIQVFERRPDPDSPIAAHRGSTPIRQKVSKRLIGGYDLEPENQRGGGKAGKKKDGDGASSAAGKGETKAGRGGTGKAVPQKRAPLETAAGFKRSKRRVSSPVEADDEEDLEDVIVATPEKAAPKRRAAAKAKPGTSKTVLEVLDDDPVALILKPQPRKGKDKAAPAVVKTKARTKEDEHSALFSAFATAVPESPRRKRKGKVDESDELAGGLFSALAMDKENGRSIAKAKEAAIERLESSTAAFKAGSVLSTPTKARMRADKETREYCPYCSGDMPVDADQEFWNLGAVLRSISETPKKPKYPFNRKIELTKRLDFCAWHEALTKIIPAGLDSGYPEHLDFLDLPRRLETEEIRTALEGLAEFPLRSAKFTEFGQLIDAKGRTWWKTAQLKQPAVVQKQHVGYYGEIGRAIISYHIKTLLAWGHYPNLIPRPGEISSVDPMTPDEYIEHILIPEAGVLLIKQDLDGEELEPGEERGDVRKKAEGVWAQSREYGMWKFKDSEKSQVVQRDAEVMIEGMKKEIGAARAANRSQGAARKKRRREIEEKVGGGKRSANRTPDPIVIDDSDDSELSDAPDEPESLLSSQASHTPSFQLLSSKKGQYRNTSVKSSPASSSRGGRSSGASSSALYPGSTHTRWSGSGPEDDDSDGGPEEGDSGDPLDVIGSDNDPEASQQSLPKPSARSPTFKGGARPKFDRVESESWDVESWDGGDLDGLPGSAQWQPPVPSMAALPVDMSKTEPKPAYYKLQFGDDYTGFSYYVRTLGIVIGRKCEKPIQVPPPDITSPQVPARPPLDADESMAEGAGGMLDPAQLGDMLSAEELGDIPLDLFPGVSLPENSGLDTPSVTGQAPSVSPSLPPLDGLVSPGGVMEIGQPVFGVPQQAIGGAEMSLADMQQVLTAEHPSFYANGLPDGEYNLDHDLDVASDAAMIHFMLSGSDAPPPPPPPPRSASSVEHVDVDLGPLKSVSRNHAKIDFRPELGHFCLEIQGRNGAWVDDRYYVKGSAVPLYQGSVIQIATRIFSFILPPTPGGSPGTPHVLDASFDSNSPLDDVPYPYNLPASQVGYQEFFGESATSTPGAGPGPTTISQVPQPFNAFTAQDGQGLGLGMEYDWSQDKRKGRHHWTEEWSSEDSEDSWDSWDESDEVEERKIHRRGRRERGADEGESELSSLEDGSDEDEDDEMEEEDGEEEVDAESEPEVVKDEPMPEVVQQKKRGRPKAPSVTQPPAPPPQPQTQPQPVPVPIVVKDEEEPIPSPAPIRIGKGPAKSGKLPAKSVKAVKALKAQVVKKKMSSGEDVVMAEQSGSAEDGAEAKKAKKVKAEKAEKVDKPEPTVEAKLPEFGPKEKPKPPPKKPAPKKVKPAPNPAAPPRPPPVPGVLIPGLSVQQTPPPPRPPATLAAAMAASAPPPRPPPAPAPTPAPAPAPVVRPPLPLPPPAPRPPPVRAVPPVPVAPAVRPPVAVPIRPPPPPPIIRPPPPPAPVAIPPTPPRPVPVQAISAQSTAASSPGGTPEPQKPFFLTELIETPGRPGHIIVNVPIPPSGAGPRPPPGPLIGLDGEEFIGPPPIKPTATFAIIIYSALANLPRGRGTLGEVCNWIAGEWEWFRLNVDTGWQNSIRHNLSLNKAFLKVPRIPEDDPESKGSVWIIDPKEGPIFEEKQRKEAQKSEGKTRTAEMRAVRERQKIDERSRMQKEGLIPTPSAAPAAASTPALQPRPAPARVAVPTVRPTPRPPAAPPVPKGPVLPKGKVTVSFDTITPAMRTDSLIQTMDSNGNPLPFVCNATALVLERSAFGHLTPDIIEKLHMLGAHTAVEVLLSWVNNKNKQQLAKAAQAKAAQASASSSAASARPVIRPSMAAKQARPPARPPAATPAARPPVHPAPARPPLASNASASSSTSATQTAPAARPPAPASAARPPAAAGAPAKVAPVLGPAPPGATMTKIITLIASVAANKGDVKTVGQHAVALLRYIKQVGAAIDLKAAERIWATGIVPPLNKPAGGAVGNGVRPGMNGANGMVRKPGMPGAQGQTLAPKGQLRPPAPASSAGTRTPTPTARTVGLPSPQPQPVVRPPPPAAAAVMNGGGVVGAGGMPGLKRKLEDSQGSAQNPINLTPGAGIASEAKRPKLEAGGS</sequence>
<dbReference type="EMBL" id="JAKWFO010000014">
    <property type="protein sequence ID" value="KAI9632397.1"/>
    <property type="molecule type" value="Genomic_DNA"/>
</dbReference>
<evidence type="ECO:0000256" key="5">
    <source>
        <dbReference type="ARBA" id="ARBA00023242"/>
    </source>
</evidence>
<dbReference type="PROSITE" id="PS50006">
    <property type="entry name" value="FHA_DOMAIN"/>
    <property type="match status" value="1"/>
</dbReference>
<dbReference type="GO" id="GO:0005634">
    <property type="term" value="C:nucleus"/>
    <property type="evidence" value="ECO:0007669"/>
    <property type="project" value="UniProtKB-SubCell"/>
</dbReference>
<evidence type="ECO:0000256" key="1">
    <source>
        <dbReference type="ARBA" id="ARBA00004123"/>
    </source>
</evidence>
<dbReference type="InterPro" id="IPR036390">
    <property type="entry name" value="WH_DNA-bd_sf"/>
</dbReference>
<feature type="DNA-binding region" description="Fork-head" evidence="6">
    <location>
        <begin position="1760"/>
        <end position="1857"/>
    </location>
</feature>
<reference evidence="10" key="1">
    <citation type="journal article" date="2022" name="G3 (Bethesda)">
        <title>High quality genome of the basidiomycete yeast Dioszegia hungarica PDD-24b-2 isolated from cloud water.</title>
        <authorList>
            <person name="Jarrige D."/>
            <person name="Haridas S."/>
            <person name="Bleykasten-Grosshans C."/>
            <person name="Joly M."/>
            <person name="Nadalig T."/>
            <person name="Sancelme M."/>
            <person name="Vuilleumier S."/>
            <person name="Grigoriev I.V."/>
            <person name="Amato P."/>
            <person name="Bringel F."/>
        </authorList>
    </citation>
    <scope>NUCLEOTIDE SEQUENCE</scope>
    <source>
        <strain evidence="10">PDD-24b-2</strain>
    </source>
</reference>
<dbReference type="GeneID" id="77730427"/>
<dbReference type="CDD" id="cd00059">
    <property type="entry name" value="FH_FOX"/>
    <property type="match status" value="1"/>
</dbReference>
<dbReference type="Gene3D" id="1.10.10.10">
    <property type="entry name" value="Winged helix-like DNA-binding domain superfamily/Winged helix DNA-binding domain"/>
    <property type="match status" value="1"/>
</dbReference>
<evidence type="ECO:0000259" key="8">
    <source>
        <dbReference type="PROSITE" id="PS50006"/>
    </source>
</evidence>
<feature type="region of interest" description="Disordered" evidence="7">
    <location>
        <begin position="1133"/>
        <end position="1152"/>
    </location>
</feature>
<feature type="compositionally biased region" description="Low complexity" evidence="7">
    <location>
        <begin position="2233"/>
        <end position="2247"/>
    </location>
</feature>
<organism evidence="10 11">
    <name type="scientific">Dioszegia hungarica</name>
    <dbReference type="NCBI Taxonomy" id="4972"/>
    <lineage>
        <taxon>Eukaryota</taxon>
        <taxon>Fungi</taxon>
        <taxon>Dikarya</taxon>
        <taxon>Basidiomycota</taxon>
        <taxon>Agaricomycotina</taxon>
        <taxon>Tremellomycetes</taxon>
        <taxon>Tremellales</taxon>
        <taxon>Bulleribasidiaceae</taxon>
        <taxon>Dioszegia</taxon>
    </lineage>
</organism>
<feature type="compositionally biased region" description="Acidic residues" evidence="7">
    <location>
        <begin position="899"/>
        <end position="910"/>
    </location>
</feature>
<evidence type="ECO:0000256" key="2">
    <source>
        <dbReference type="ARBA" id="ARBA00023015"/>
    </source>
</evidence>
<feature type="compositionally biased region" description="Basic and acidic residues" evidence="7">
    <location>
        <begin position="1847"/>
        <end position="1884"/>
    </location>
</feature>
<dbReference type="SUPFAM" id="SSF49879">
    <property type="entry name" value="SMAD/FHA domain"/>
    <property type="match status" value="1"/>
</dbReference>
<keyword evidence="2" id="KW-0805">Transcription regulation</keyword>
<dbReference type="RefSeq" id="XP_052942174.1">
    <property type="nucleotide sequence ID" value="XM_053091222.1"/>
</dbReference>
<evidence type="ECO:0000259" key="9">
    <source>
        <dbReference type="PROSITE" id="PS50039"/>
    </source>
</evidence>
<feature type="compositionally biased region" description="Acidic residues" evidence="7">
    <location>
        <begin position="841"/>
        <end position="857"/>
    </location>
</feature>
<feature type="compositionally biased region" description="Low complexity" evidence="7">
    <location>
        <begin position="137"/>
        <end position="149"/>
    </location>
</feature>
<evidence type="ECO:0000313" key="10">
    <source>
        <dbReference type="EMBL" id="KAI9632397.1"/>
    </source>
</evidence>
<comment type="subcellular location">
    <subcellularLocation>
        <location evidence="1 6">Nucleus</location>
    </subcellularLocation>
</comment>
<feature type="compositionally biased region" description="Polar residues" evidence="7">
    <location>
        <begin position="2291"/>
        <end position="2300"/>
    </location>
</feature>
<feature type="compositionally biased region" description="Pro residues" evidence="7">
    <location>
        <begin position="2054"/>
        <end position="2075"/>
    </location>
</feature>
<feature type="compositionally biased region" description="Pro residues" evidence="7">
    <location>
        <begin position="1600"/>
        <end position="1685"/>
    </location>
</feature>
<dbReference type="PROSITE" id="PS50039">
    <property type="entry name" value="FORK_HEAD_3"/>
    <property type="match status" value="1"/>
</dbReference>
<feature type="compositionally biased region" description="Pro residues" evidence="7">
    <location>
        <begin position="1420"/>
        <end position="1438"/>
    </location>
</feature>
<feature type="compositionally biased region" description="Low complexity" evidence="7">
    <location>
        <begin position="808"/>
        <end position="826"/>
    </location>
</feature>
<feature type="region of interest" description="Disordered" evidence="7">
    <location>
        <begin position="975"/>
        <end position="997"/>
    </location>
</feature>
<feature type="compositionally biased region" description="Polar residues" evidence="7">
    <location>
        <begin position="37"/>
        <end position="51"/>
    </location>
</feature>
<feature type="domain" description="FHA" evidence="8">
    <location>
        <begin position="1146"/>
        <end position="1197"/>
    </location>
</feature>
<feature type="compositionally biased region" description="Low complexity" evidence="7">
    <location>
        <begin position="1889"/>
        <end position="1908"/>
    </location>
</feature>
<feature type="region of interest" description="Disordered" evidence="7">
    <location>
        <begin position="2046"/>
        <end position="2109"/>
    </location>
</feature>
<feature type="compositionally biased region" description="Acidic residues" evidence="7">
    <location>
        <begin position="761"/>
        <end position="778"/>
    </location>
</feature>
<feature type="compositionally biased region" description="Pro residues" evidence="7">
    <location>
        <begin position="1557"/>
        <end position="1570"/>
    </location>
</feature>
<feature type="compositionally biased region" description="Low complexity" evidence="7">
    <location>
        <begin position="723"/>
        <end position="733"/>
    </location>
</feature>
<evidence type="ECO:0000256" key="6">
    <source>
        <dbReference type="PROSITE-ProRule" id="PRU00089"/>
    </source>
</evidence>
<protein>
    <recommendedName>
        <fullName evidence="12">Fork-head domain-containing protein</fullName>
    </recommendedName>
</protein>
<evidence type="ECO:0000256" key="4">
    <source>
        <dbReference type="ARBA" id="ARBA00023163"/>
    </source>
</evidence>
<dbReference type="PANTHER" id="PTHR45881:SF1">
    <property type="entry name" value="FORK HEAD PROTEIN HOMOLOG 2"/>
    <property type="match status" value="1"/>
</dbReference>
<feature type="domain" description="Fork-head" evidence="9">
    <location>
        <begin position="1760"/>
        <end position="1857"/>
    </location>
</feature>
<feature type="compositionally biased region" description="Acidic residues" evidence="7">
    <location>
        <begin position="1369"/>
        <end position="1394"/>
    </location>
</feature>
<evidence type="ECO:0008006" key="12">
    <source>
        <dbReference type="Google" id="ProtNLM"/>
    </source>
</evidence>
<feature type="compositionally biased region" description="Polar residues" evidence="7">
    <location>
        <begin position="780"/>
        <end position="807"/>
    </location>
</feature>
<feature type="region of interest" description="Disordered" evidence="7">
    <location>
        <begin position="723"/>
        <end position="910"/>
    </location>
</feature>
<dbReference type="InterPro" id="IPR001766">
    <property type="entry name" value="Fork_head_dom"/>
</dbReference>
<keyword evidence="5 6" id="KW-0539">Nucleus</keyword>
<dbReference type="PANTHER" id="PTHR45881">
    <property type="entry name" value="CHECKPOINT SUPPRESSOR 1-LIKE, ISOFORM A-RELATED"/>
    <property type="match status" value="1"/>
</dbReference>
<feature type="compositionally biased region" description="Basic and acidic residues" evidence="7">
    <location>
        <begin position="2310"/>
        <end position="2321"/>
    </location>
</feature>
<name>A0AA38LPQ8_9TREE</name>
<feature type="compositionally biased region" description="Polar residues" evidence="7">
    <location>
        <begin position="112"/>
        <end position="136"/>
    </location>
</feature>
<feature type="region of interest" description="Disordered" evidence="7">
    <location>
        <begin position="1320"/>
        <end position="1470"/>
    </location>
</feature>
<feature type="compositionally biased region" description="Basic residues" evidence="7">
    <location>
        <begin position="1544"/>
        <end position="1555"/>
    </location>
</feature>
<feature type="compositionally biased region" description="Low complexity" evidence="7">
    <location>
        <begin position="1590"/>
        <end position="1599"/>
    </location>
</feature>
<feature type="region of interest" description="Disordered" evidence="7">
    <location>
        <begin position="1268"/>
        <end position="1287"/>
    </location>
</feature>
<evidence type="ECO:0000313" key="11">
    <source>
        <dbReference type="Proteomes" id="UP001164286"/>
    </source>
</evidence>
<evidence type="ECO:0000256" key="7">
    <source>
        <dbReference type="SAM" id="MobiDB-lite"/>
    </source>
</evidence>
<feature type="region of interest" description="Disordered" evidence="7">
    <location>
        <begin position="1485"/>
        <end position="1707"/>
    </location>
</feature>
<feature type="compositionally biased region" description="Pro residues" evidence="7">
    <location>
        <begin position="2252"/>
        <end position="2265"/>
    </location>
</feature>
<feature type="compositionally biased region" description="Gly residues" evidence="7">
    <location>
        <begin position="2271"/>
        <end position="2282"/>
    </location>
</feature>
<feature type="compositionally biased region" description="Pro residues" evidence="7">
    <location>
        <begin position="1137"/>
        <end position="1146"/>
    </location>
</feature>
<dbReference type="PRINTS" id="PR00053">
    <property type="entry name" value="FORKHEAD"/>
</dbReference>
<dbReference type="InterPro" id="IPR000253">
    <property type="entry name" value="FHA_dom"/>
</dbReference>
<dbReference type="GO" id="GO:0000981">
    <property type="term" value="F:DNA-binding transcription factor activity, RNA polymerase II-specific"/>
    <property type="evidence" value="ECO:0007669"/>
    <property type="project" value="TreeGrafter"/>
</dbReference>
<feature type="compositionally biased region" description="Low complexity" evidence="7">
    <location>
        <begin position="1269"/>
        <end position="1282"/>
    </location>
</feature>
<dbReference type="SUPFAM" id="SSF46785">
    <property type="entry name" value="Winged helix' DNA-binding domain"/>
    <property type="match status" value="1"/>
</dbReference>
<accession>A0AA38LPQ8</accession>
<dbReference type="Pfam" id="PF00498">
    <property type="entry name" value="FHA"/>
    <property type="match status" value="1"/>
</dbReference>
<dbReference type="Gene3D" id="2.60.200.20">
    <property type="match status" value="1"/>
</dbReference>
<dbReference type="Proteomes" id="UP001164286">
    <property type="component" value="Unassembled WGS sequence"/>
</dbReference>
<proteinExistence type="predicted"/>
<feature type="region of interest" description="Disordered" evidence="7">
    <location>
        <begin position="2210"/>
        <end position="2321"/>
    </location>
</feature>
<gene>
    <name evidence="10" type="ORF">MKK02DRAFT_40701</name>
</gene>